<comment type="pathway">
    <text evidence="2 7">Carbohydrate metabolism; pentose and glucuronate interconversion.</text>
</comment>
<sequence length="499" mass="56545">MPNNYIHDNLLLNSSLAEELYHSYASKQPIIDYHNHLEAKDICENSRFENLADAWLKSDHYVWRAMRSNGIDEHYITGNASDREKFDKWCEAMPYLLGNPLYQWSHLELKRFFDCDLLLCPENAEAIWTHCNQKLASGEITTRSVLKALDVKTLCTTDSPLSDLSYHQKLANSDFEVQVLPTFRADELFKPNPDLFAKLTELTGIQITDFDSYLSAISQRIDAFHDIGCRLADLGLTKVEFCECEPATAKLFVQKLIAGEPLPENESIQLDTLLFTELGRLFHAKSWTLQLHIGVLINVNRRRKQALGGGTGFSVLNDRLIAENLVQLLDSLDCTRELPNTVLYCLNPAHNPVLACIAGAFQDSDSAAGKIQFGAAWWFNDHKDGMEAQLTTLKNLGALGRFVGMLTDSRNVLSFSRHEYFRRVLCNLLAQWVEQGEIPNDTALLKQTIHNICYGNAHAYFNFPAQGLEPCYSFPNKKLAQSNSAPHNRLFKHLSITTR</sequence>
<proteinExistence type="inferred from homology"/>
<comment type="caution">
    <text evidence="8">The sequence shown here is derived from an EMBL/GenBank/DDBJ whole genome shotgun (WGS) entry which is preliminary data.</text>
</comment>
<dbReference type="Gene3D" id="3.20.20.140">
    <property type="entry name" value="Metal-dependent hydrolases"/>
    <property type="match status" value="1"/>
</dbReference>
<dbReference type="GO" id="GO:0008880">
    <property type="term" value="F:glucuronate isomerase activity"/>
    <property type="evidence" value="ECO:0007669"/>
    <property type="project" value="UniProtKB-UniRule"/>
</dbReference>
<comment type="catalytic activity">
    <reaction evidence="7">
        <text>aldehydo-D-galacturonate = keto-D-tagaturonate</text>
        <dbReference type="Rhea" id="RHEA:27702"/>
        <dbReference type="ChEBI" id="CHEBI:12952"/>
        <dbReference type="ChEBI" id="CHEBI:17886"/>
    </reaction>
</comment>
<protein>
    <recommendedName>
        <fullName evidence="5 7">Uronate isomerase</fullName>
        <ecNumber evidence="4 7">5.3.1.12</ecNumber>
    </recommendedName>
    <alternativeName>
        <fullName evidence="7">Glucuronate isomerase</fullName>
    </alternativeName>
    <alternativeName>
        <fullName evidence="7">Uronic isomerase</fullName>
    </alternativeName>
</protein>
<dbReference type="InterPro" id="IPR003766">
    <property type="entry name" value="Uronate_isomerase"/>
</dbReference>
<evidence type="ECO:0000256" key="6">
    <source>
        <dbReference type="ARBA" id="ARBA00023235"/>
    </source>
</evidence>
<dbReference type="InterPro" id="IPR032466">
    <property type="entry name" value="Metal_Hydrolase"/>
</dbReference>
<dbReference type="STRING" id="1481914.JCM19241_4418"/>
<dbReference type="NCBIfam" id="NF002794">
    <property type="entry name" value="PRK02925.1"/>
    <property type="match status" value="1"/>
</dbReference>
<evidence type="ECO:0000256" key="2">
    <source>
        <dbReference type="ARBA" id="ARBA00004892"/>
    </source>
</evidence>
<comment type="similarity">
    <text evidence="3 7">Belongs to the metallo-dependent hydrolases superfamily. Uronate isomerase family.</text>
</comment>
<dbReference type="UniPathway" id="UPA00246"/>
<dbReference type="GO" id="GO:0042840">
    <property type="term" value="P:D-glucuronate catabolic process"/>
    <property type="evidence" value="ECO:0007669"/>
    <property type="project" value="TreeGrafter"/>
</dbReference>
<evidence type="ECO:0000313" key="8">
    <source>
        <dbReference type="EMBL" id="GAM77754.1"/>
    </source>
</evidence>
<dbReference type="Pfam" id="PF02614">
    <property type="entry name" value="UxaC"/>
    <property type="match status" value="1"/>
</dbReference>
<evidence type="ECO:0000256" key="3">
    <source>
        <dbReference type="ARBA" id="ARBA00008397"/>
    </source>
</evidence>
<dbReference type="AlphaFoldDB" id="A0A0B8QUC3"/>
<keyword evidence="6 7" id="KW-0413">Isomerase</keyword>
<dbReference type="EC" id="5.3.1.12" evidence="4 7"/>
<dbReference type="PANTHER" id="PTHR30068:SF4">
    <property type="entry name" value="URONATE ISOMERASE"/>
    <property type="match status" value="1"/>
</dbReference>
<dbReference type="SUPFAM" id="SSF51556">
    <property type="entry name" value="Metallo-dependent hydrolases"/>
    <property type="match status" value="1"/>
</dbReference>
<reference evidence="8 9" key="2">
    <citation type="submission" date="2015-01" db="EMBL/GenBank/DDBJ databases">
        <authorList>
            <consortium name="NBRP consortium"/>
            <person name="Sawabe T."/>
            <person name="Meirelles P."/>
            <person name="Feng G."/>
            <person name="Sayaka M."/>
            <person name="Hattori M."/>
            <person name="Ohkuma M."/>
        </authorList>
    </citation>
    <scope>NUCLEOTIDE SEQUENCE [LARGE SCALE GENOMIC DNA]</scope>
    <source>
        <strain evidence="9">JCM 19241</strain>
    </source>
</reference>
<dbReference type="PANTHER" id="PTHR30068">
    <property type="entry name" value="URONATE ISOMERASE"/>
    <property type="match status" value="1"/>
</dbReference>
<dbReference type="EMBL" id="BBSC01000010">
    <property type="protein sequence ID" value="GAM77754.1"/>
    <property type="molecule type" value="Genomic_DNA"/>
</dbReference>
<comment type="catalytic activity">
    <reaction evidence="1 7">
        <text>D-glucuronate = D-fructuronate</text>
        <dbReference type="Rhea" id="RHEA:13049"/>
        <dbReference type="ChEBI" id="CHEBI:58720"/>
        <dbReference type="ChEBI" id="CHEBI:59863"/>
        <dbReference type="EC" id="5.3.1.12"/>
    </reaction>
</comment>
<dbReference type="HAMAP" id="MF_00675">
    <property type="entry name" value="UxaC"/>
    <property type="match status" value="1"/>
</dbReference>
<dbReference type="Proteomes" id="UP000031666">
    <property type="component" value="Unassembled WGS sequence"/>
</dbReference>
<evidence type="ECO:0000256" key="5">
    <source>
        <dbReference type="ARBA" id="ARBA00020555"/>
    </source>
</evidence>
<evidence type="ECO:0000256" key="7">
    <source>
        <dbReference type="HAMAP-Rule" id="MF_00675"/>
    </source>
</evidence>
<evidence type="ECO:0000256" key="4">
    <source>
        <dbReference type="ARBA" id="ARBA00012546"/>
    </source>
</evidence>
<reference evidence="8 9" key="1">
    <citation type="submission" date="2015-01" db="EMBL/GenBank/DDBJ databases">
        <title>Vibrio sp. C94 JCM 19241 whole genome shotgun sequence.</title>
        <authorList>
            <person name="Sawabe T."/>
            <person name="Meirelles P."/>
            <person name="Feng G."/>
            <person name="Sayaka M."/>
            <person name="Hattori M."/>
            <person name="Ohkuma M."/>
        </authorList>
    </citation>
    <scope>NUCLEOTIDE SEQUENCE [LARGE SCALE GENOMIC DNA]</scope>
    <source>
        <strain evidence="9">JCM 19241</strain>
    </source>
</reference>
<accession>A0A0B8QUC3</accession>
<gene>
    <name evidence="7" type="primary">uxaC</name>
    <name evidence="8" type="ORF">JCM19241_4418</name>
</gene>
<dbReference type="Gene3D" id="1.10.2020.10">
    <property type="entry name" value="uronate isomerase, domain 2, chain A"/>
    <property type="match status" value="1"/>
</dbReference>
<organism evidence="8 9">
    <name type="scientific">Vibrio ishigakensis</name>
    <dbReference type="NCBI Taxonomy" id="1481914"/>
    <lineage>
        <taxon>Bacteria</taxon>
        <taxon>Pseudomonadati</taxon>
        <taxon>Pseudomonadota</taxon>
        <taxon>Gammaproteobacteria</taxon>
        <taxon>Vibrionales</taxon>
        <taxon>Vibrionaceae</taxon>
        <taxon>Vibrio</taxon>
    </lineage>
</organism>
<evidence type="ECO:0000256" key="1">
    <source>
        <dbReference type="ARBA" id="ARBA00001165"/>
    </source>
</evidence>
<evidence type="ECO:0000313" key="9">
    <source>
        <dbReference type="Proteomes" id="UP000031666"/>
    </source>
</evidence>
<dbReference type="GO" id="GO:0019698">
    <property type="term" value="P:D-galacturonate catabolic process"/>
    <property type="evidence" value="ECO:0007669"/>
    <property type="project" value="TreeGrafter"/>
</dbReference>
<name>A0A0B8QUC3_9VIBR</name>